<dbReference type="InParanoid" id="E9FSF3"/>
<sequence>MDPLTFLALCVFCSLANSGHLVQAAPVADRLQQMTTAIEPSLSEGLIHLSNLFDCVMNYDENIGNSHDDENATLLIRTALQSASNSLNTTESISAQHLQMYEENLLSFSADIAAKEKQLLVENMELEHLTNASNYWQSDEDKLRQEIAQLDAKVAEADRSVHHSQSRIDRRVKNRWKWITATVLTGGLASPGIYFNERDIRRFERDRDAWRSQANERRHTLQVAENNHREIVSRQKDTEQSIRNTQTSLSSARLSLEELQKDYLVLSSLGAEMRNISTFLFSLNGELSVVHGQQQLMVLFQPLLDSIDSLITFLESNVNTIVLLANNEAVTKIRGYLSSFPAKEVPTVESNSDPSSLAQDKIDDRITILESESDAKMKQFQLDSDARLERLQLDSDATMKRFQLDSNAKLKRFQLESDPKRFQSLFS</sequence>
<evidence type="ECO:0000256" key="1">
    <source>
        <dbReference type="SAM" id="Coils"/>
    </source>
</evidence>
<dbReference type="AlphaFoldDB" id="E9FSF3"/>
<reference evidence="3 4" key="1">
    <citation type="journal article" date="2011" name="Science">
        <title>The ecoresponsive genome of Daphnia pulex.</title>
        <authorList>
            <person name="Colbourne J.K."/>
            <person name="Pfrender M.E."/>
            <person name="Gilbert D."/>
            <person name="Thomas W.K."/>
            <person name="Tucker A."/>
            <person name="Oakley T.H."/>
            <person name="Tokishita S."/>
            <person name="Aerts A."/>
            <person name="Arnold G.J."/>
            <person name="Basu M.K."/>
            <person name="Bauer D.J."/>
            <person name="Caceres C.E."/>
            <person name="Carmel L."/>
            <person name="Casola C."/>
            <person name="Choi J.H."/>
            <person name="Detter J.C."/>
            <person name="Dong Q."/>
            <person name="Dusheyko S."/>
            <person name="Eads B.D."/>
            <person name="Frohlich T."/>
            <person name="Geiler-Samerotte K.A."/>
            <person name="Gerlach D."/>
            <person name="Hatcher P."/>
            <person name="Jogdeo S."/>
            <person name="Krijgsveld J."/>
            <person name="Kriventseva E.V."/>
            <person name="Kultz D."/>
            <person name="Laforsch C."/>
            <person name="Lindquist E."/>
            <person name="Lopez J."/>
            <person name="Manak J.R."/>
            <person name="Muller J."/>
            <person name="Pangilinan J."/>
            <person name="Patwardhan R.P."/>
            <person name="Pitluck S."/>
            <person name="Pritham E.J."/>
            <person name="Rechtsteiner A."/>
            <person name="Rho M."/>
            <person name="Rogozin I.B."/>
            <person name="Sakarya O."/>
            <person name="Salamov A."/>
            <person name="Schaack S."/>
            <person name="Shapiro H."/>
            <person name="Shiga Y."/>
            <person name="Skalitzky C."/>
            <person name="Smith Z."/>
            <person name="Souvorov A."/>
            <person name="Sung W."/>
            <person name="Tang Z."/>
            <person name="Tsuchiya D."/>
            <person name="Tu H."/>
            <person name="Vos H."/>
            <person name="Wang M."/>
            <person name="Wolf Y.I."/>
            <person name="Yamagata H."/>
            <person name="Yamada T."/>
            <person name="Ye Y."/>
            <person name="Shaw J.R."/>
            <person name="Andrews J."/>
            <person name="Crease T.J."/>
            <person name="Tang H."/>
            <person name="Lucas S.M."/>
            <person name="Robertson H.M."/>
            <person name="Bork P."/>
            <person name="Koonin E.V."/>
            <person name="Zdobnov E.M."/>
            <person name="Grigoriev I.V."/>
            <person name="Lynch M."/>
            <person name="Boore J.L."/>
        </authorList>
    </citation>
    <scope>NUCLEOTIDE SEQUENCE [LARGE SCALE GENOMIC DNA]</scope>
</reference>
<feature type="signal peptide" evidence="2">
    <location>
        <begin position="1"/>
        <end position="18"/>
    </location>
</feature>
<accession>E9FSF3</accession>
<dbReference type="KEGG" id="dpx:DAPPUDRAFT_302953"/>
<feature type="chain" id="PRO_5003240510" evidence="2">
    <location>
        <begin position="19"/>
        <end position="427"/>
    </location>
</feature>
<evidence type="ECO:0000256" key="2">
    <source>
        <dbReference type="SAM" id="SignalP"/>
    </source>
</evidence>
<feature type="coiled-coil region" evidence="1">
    <location>
        <begin position="98"/>
        <end position="160"/>
    </location>
</feature>
<protein>
    <submittedName>
        <fullName evidence="3">Uncharacterized protein</fullName>
    </submittedName>
</protein>
<proteinExistence type="predicted"/>
<name>E9FSF3_DAPPU</name>
<keyword evidence="2" id="KW-0732">Signal</keyword>
<dbReference type="EMBL" id="GL732524">
    <property type="protein sequence ID" value="EFX89842.1"/>
    <property type="molecule type" value="Genomic_DNA"/>
</dbReference>
<organism evidence="3 4">
    <name type="scientific">Daphnia pulex</name>
    <name type="common">Water flea</name>
    <dbReference type="NCBI Taxonomy" id="6669"/>
    <lineage>
        <taxon>Eukaryota</taxon>
        <taxon>Metazoa</taxon>
        <taxon>Ecdysozoa</taxon>
        <taxon>Arthropoda</taxon>
        <taxon>Crustacea</taxon>
        <taxon>Branchiopoda</taxon>
        <taxon>Diplostraca</taxon>
        <taxon>Cladocera</taxon>
        <taxon>Anomopoda</taxon>
        <taxon>Daphniidae</taxon>
        <taxon>Daphnia</taxon>
    </lineage>
</organism>
<dbReference type="OrthoDB" id="6352768at2759"/>
<keyword evidence="1" id="KW-0175">Coiled coil</keyword>
<dbReference type="Proteomes" id="UP000000305">
    <property type="component" value="Unassembled WGS sequence"/>
</dbReference>
<evidence type="ECO:0000313" key="4">
    <source>
        <dbReference type="Proteomes" id="UP000000305"/>
    </source>
</evidence>
<gene>
    <name evidence="3" type="ORF">DAPPUDRAFT_302953</name>
</gene>
<dbReference type="HOGENOM" id="CLU_052884_0_0_1"/>
<keyword evidence="4" id="KW-1185">Reference proteome</keyword>
<evidence type="ECO:0000313" key="3">
    <source>
        <dbReference type="EMBL" id="EFX89842.1"/>
    </source>
</evidence>